<evidence type="ECO:0000313" key="1">
    <source>
        <dbReference type="EMBL" id="CAG7697907.1"/>
    </source>
</evidence>
<accession>A0A8J2JT87</accession>
<dbReference type="Proteomes" id="UP000708208">
    <property type="component" value="Unassembled WGS sequence"/>
</dbReference>
<dbReference type="EMBL" id="CAJVCH010025095">
    <property type="protein sequence ID" value="CAG7697907.1"/>
    <property type="molecule type" value="Genomic_DNA"/>
</dbReference>
<evidence type="ECO:0000313" key="2">
    <source>
        <dbReference type="Proteomes" id="UP000708208"/>
    </source>
</evidence>
<name>A0A8J2JT87_9HEXA</name>
<organism evidence="1 2">
    <name type="scientific">Allacma fusca</name>
    <dbReference type="NCBI Taxonomy" id="39272"/>
    <lineage>
        <taxon>Eukaryota</taxon>
        <taxon>Metazoa</taxon>
        <taxon>Ecdysozoa</taxon>
        <taxon>Arthropoda</taxon>
        <taxon>Hexapoda</taxon>
        <taxon>Collembola</taxon>
        <taxon>Symphypleona</taxon>
        <taxon>Sminthuridae</taxon>
        <taxon>Allacma</taxon>
    </lineage>
</organism>
<comment type="caution">
    <text evidence="1">The sequence shown here is derived from an EMBL/GenBank/DDBJ whole genome shotgun (WGS) entry which is preliminary data.</text>
</comment>
<dbReference type="AlphaFoldDB" id="A0A8J2JT87"/>
<sequence>MRYSLFNARAQCHFEISFNEMIPCYRDKAVAWQTPLLCCVGFRTVDKGLEGSVKAPNTKPRCVPTKCRGPWCLPLPPNYCDIAPLQRPMFDECGECPIATLHRLKDQRECYSGKYYPEELDLPRVCNPRGGCSYLTASPMRCNRVYRYCEPMRSSYQGHIPFGKFLYGHNSATLTRNPLKHLTYRI</sequence>
<proteinExistence type="predicted"/>
<keyword evidence="2" id="KW-1185">Reference proteome</keyword>
<protein>
    <submittedName>
        <fullName evidence="1">Uncharacterized protein</fullName>
    </submittedName>
</protein>
<reference evidence="1" key="1">
    <citation type="submission" date="2021-06" db="EMBL/GenBank/DDBJ databases">
        <authorList>
            <person name="Hodson N. C."/>
            <person name="Mongue J. A."/>
            <person name="Jaron S. K."/>
        </authorList>
    </citation>
    <scope>NUCLEOTIDE SEQUENCE</scope>
</reference>
<gene>
    <name evidence="1" type="ORF">AFUS01_LOCUS4054</name>
</gene>